<evidence type="ECO:0000313" key="4">
    <source>
        <dbReference type="Proteomes" id="UP001302367"/>
    </source>
</evidence>
<gene>
    <name evidence="1" type="ORF">CB0940_04004</name>
    <name evidence="2" type="ORF">RHO25_005836</name>
</gene>
<dbReference type="AlphaFoldDB" id="A0A2G5HJP4"/>
<organism evidence="1 3">
    <name type="scientific">Cercospora beticola</name>
    <name type="common">Sugarbeet leaf spot fungus</name>
    <dbReference type="NCBI Taxonomy" id="122368"/>
    <lineage>
        <taxon>Eukaryota</taxon>
        <taxon>Fungi</taxon>
        <taxon>Dikarya</taxon>
        <taxon>Ascomycota</taxon>
        <taxon>Pezizomycotina</taxon>
        <taxon>Dothideomycetes</taxon>
        <taxon>Dothideomycetidae</taxon>
        <taxon>Mycosphaerellales</taxon>
        <taxon>Mycosphaerellaceae</taxon>
        <taxon>Cercospora</taxon>
    </lineage>
</organism>
<proteinExistence type="predicted"/>
<evidence type="ECO:0000313" key="2">
    <source>
        <dbReference type="EMBL" id="WPB01213.1"/>
    </source>
</evidence>
<keyword evidence="4" id="KW-1185">Reference proteome</keyword>
<protein>
    <submittedName>
        <fullName evidence="1">Uncharacterized protein</fullName>
    </submittedName>
</protein>
<dbReference type="EMBL" id="CP134187">
    <property type="protein sequence ID" value="WPB01213.1"/>
    <property type="molecule type" value="Genomic_DNA"/>
</dbReference>
<dbReference type="EMBL" id="LKMD01000105">
    <property type="protein sequence ID" value="PIA92786.1"/>
    <property type="molecule type" value="Genomic_DNA"/>
</dbReference>
<name>A0A2G5HJP4_CERBT</name>
<sequence length="182" mass="20578">MRSHAYDIRYDRDPFLANAQQAEYMSRDQHEIESAAGLDEETGTRTPSLLLDDFLTTSKTNSQDALTPPRPMQLDEKTLESIAPFLRQATANEINFGVGNSRPLPAQIPDEQHPSSDEEQTKCWLRRVIAGTASRFAILGRGHKVNDCTCWMCDWQAFTERCEYADRLAADLEGEAGRRNAR</sequence>
<dbReference type="Proteomes" id="UP000230605">
    <property type="component" value="Chromosome 4"/>
</dbReference>
<dbReference type="Proteomes" id="UP001302367">
    <property type="component" value="Chromosome 4"/>
</dbReference>
<reference evidence="2 4" key="2">
    <citation type="submission" date="2023-09" db="EMBL/GenBank/DDBJ databases">
        <title>Complete-Gapless Cercospora beticola genome.</title>
        <authorList>
            <person name="Wyatt N.A."/>
            <person name="Spanner R.E."/>
            <person name="Bolton M.D."/>
        </authorList>
    </citation>
    <scope>NUCLEOTIDE SEQUENCE [LARGE SCALE GENOMIC DNA]</scope>
    <source>
        <strain evidence="2">Cb09-40</strain>
    </source>
</reference>
<evidence type="ECO:0000313" key="3">
    <source>
        <dbReference type="Proteomes" id="UP000230605"/>
    </source>
</evidence>
<dbReference type="OrthoDB" id="3625948at2759"/>
<reference evidence="1 3" key="1">
    <citation type="submission" date="2015-10" db="EMBL/GenBank/DDBJ databases">
        <title>The cercosporin biosynthetic gene cluster was horizontally transferred to several fungal lineages and shown to be expanded in Cercospora beticola based on microsynteny with recipient genomes.</title>
        <authorList>
            <person name="De Jonge R."/>
            <person name="Ebert M.K."/>
            <person name="Suttle J.C."/>
            <person name="Jurick Ii W.M."/>
            <person name="Secor G.A."/>
            <person name="Thomma B.P."/>
            <person name="Van De Peer Y."/>
            <person name="Bolton M.D."/>
        </authorList>
    </citation>
    <scope>NUCLEOTIDE SEQUENCE [LARGE SCALE GENOMIC DNA]</scope>
    <source>
        <strain evidence="1 3">09-40</strain>
    </source>
</reference>
<accession>A0A2G5HJP4</accession>
<evidence type="ECO:0000313" key="1">
    <source>
        <dbReference type="EMBL" id="PIA92786.1"/>
    </source>
</evidence>